<dbReference type="GO" id="GO:0005085">
    <property type="term" value="F:guanyl-nucleotide exchange factor activity"/>
    <property type="evidence" value="ECO:0007669"/>
    <property type="project" value="InterPro"/>
</dbReference>
<dbReference type="GO" id="GO:0030833">
    <property type="term" value="P:regulation of actin filament polymerization"/>
    <property type="evidence" value="ECO:0007669"/>
    <property type="project" value="TreeGrafter"/>
</dbReference>
<evidence type="ECO:0000313" key="4">
    <source>
        <dbReference type="Proteomes" id="UP000314294"/>
    </source>
</evidence>
<gene>
    <name evidence="3" type="primary">PLEKHG3_1</name>
    <name evidence="3" type="ORF">EYF80_066522</name>
</gene>
<dbReference type="SUPFAM" id="SSF48065">
    <property type="entry name" value="DBL homology domain (DH-domain)"/>
    <property type="match status" value="2"/>
</dbReference>
<proteinExistence type="predicted"/>
<keyword evidence="1" id="KW-0472">Membrane</keyword>
<protein>
    <submittedName>
        <fullName evidence="3">Pleckstrin y domain-containing family G member 3</fullName>
    </submittedName>
</protein>
<accession>A0A4Z2E3Q2</accession>
<evidence type="ECO:0000256" key="1">
    <source>
        <dbReference type="SAM" id="Phobius"/>
    </source>
</evidence>
<dbReference type="Proteomes" id="UP000314294">
    <property type="component" value="Unassembled WGS sequence"/>
</dbReference>
<dbReference type="PANTHER" id="PTHR45924:SF3">
    <property type="entry name" value="PLECKSTRIN HOMOLOGY DOMAIN-CONTAINING FAMILY G MEMBER 2"/>
    <property type="match status" value="1"/>
</dbReference>
<dbReference type="AlphaFoldDB" id="A0A4Z2E3Q2"/>
<reference evidence="3 4" key="1">
    <citation type="submission" date="2019-03" db="EMBL/GenBank/DDBJ databases">
        <title>First draft genome of Liparis tanakae, snailfish: a comprehensive survey of snailfish specific genes.</title>
        <authorList>
            <person name="Kim W."/>
            <person name="Song I."/>
            <person name="Jeong J.-H."/>
            <person name="Kim D."/>
            <person name="Kim S."/>
            <person name="Ryu S."/>
            <person name="Song J.Y."/>
            <person name="Lee S.K."/>
        </authorList>
    </citation>
    <scope>NUCLEOTIDE SEQUENCE [LARGE SCALE GENOMIC DNA]</scope>
    <source>
        <tissue evidence="3">Muscle</tissue>
    </source>
</reference>
<comment type="caution">
    <text evidence="3">The sequence shown here is derived from an EMBL/GenBank/DDBJ whole genome shotgun (WGS) entry which is preliminary data.</text>
</comment>
<dbReference type="InterPro" id="IPR035899">
    <property type="entry name" value="DBL_dom_sf"/>
</dbReference>
<keyword evidence="4" id="KW-1185">Reference proteome</keyword>
<dbReference type="PROSITE" id="PS50010">
    <property type="entry name" value="DH_2"/>
    <property type="match status" value="1"/>
</dbReference>
<organism evidence="3 4">
    <name type="scientific">Liparis tanakae</name>
    <name type="common">Tanaka's snailfish</name>
    <dbReference type="NCBI Taxonomy" id="230148"/>
    <lineage>
        <taxon>Eukaryota</taxon>
        <taxon>Metazoa</taxon>
        <taxon>Chordata</taxon>
        <taxon>Craniata</taxon>
        <taxon>Vertebrata</taxon>
        <taxon>Euteleostomi</taxon>
        <taxon>Actinopterygii</taxon>
        <taxon>Neopterygii</taxon>
        <taxon>Teleostei</taxon>
        <taxon>Neoteleostei</taxon>
        <taxon>Acanthomorphata</taxon>
        <taxon>Eupercaria</taxon>
        <taxon>Perciformes</taxon>
        <taxon>Cottioidei</taxon>
        <taxon>Cottales</taxon>
        <taxon>Liparidae</taxon>
        <taxon>Liparis</taxon>
    </lineage>
</organism>
<dbReference type="OrthoDB" id="1594986at2759"/>
<sequence length="196" mass="22986">MKNQRLVPFFQERQTALNHSLPLETYLLKPVQRILKYHLLLQVRPGYCSQYLQYHLLLQYLQYHLLLQVRPGYCSQYLQCPLLLQELSKHFDKSDPEYEVIEDAIITMTAVAWYINDMKRKQEHAVRLQVPSYCCVCVLCIYIYIYTHTVHSLHEALQGGVSSLKVGRLTSRCQTAKRPHSTDLTRFMTHDTLSPG</sequence>
<dbReference type="GO" id="GO:0031267">
    <property type="term" value="F:small GTPase binding"/>
    <property type="evidence" value="ECO:0007669"/>
    <property type="project" value="TreeGrafter"/>
</dbReference>
<dbReference type="InterPro" id="IPR000219">
    <property type="entry name" value="DH_dom"/>
</dbReference>
<keyword evidence="1" id="KW-1133">Transmembrane helix</keyword>
<evidence type="ECO:0000259" key="2">
    <source>
        <dbReference type="PROSITE" id="PS50010"/>
    </source>
</evidence>
<name>A0A4Z2E3Q2_9TELE</name>
<dbReference type="Pfam" id="PF00621">
    <property type="entry name" value="RhoGEF"/>
    <property type="match status" value="1"/>
</dbReference>
<evidence type="ECO:0000313" key="3">
    <source>
        <dbReference type="EMBL" id="TNN23359.1"/>
    </source>
</evidence>
<dbReference type="EMBL" id="SRLO01018779">
    <property type="protein sequence ID" value="TNN23359.1"/>
    <property type="molecule type" value="Genomic_DNA"/>
</dbReference>
<dbReference type="PANTHER" id="PTHR45924">
    <property type="entry name" value="FI17866P1"/>
    <property type="match status" value="1"/>
</dbReference>
<feature type="domain" description="DH" evidence="2">
    <location>
        <begin position="1"/>
        <end position="118"/>
    </location>
</feature>
<keyword evidence="1" id="KW-0812">Transmembrane</keyword>
<dbReference type="Gene3D" id="1.20.900.10">
    <property type="entry name" value="Dbl homology (DH) domain"/>
    <property type="match status" value="1"/>
</dbReference>
<feature type="transmembrane region" description="Helical" evidence="1">
    <location>
        <begin position="128"/>
        <end position="147"/>
    </location>
</feature>